<feature type="binding site" evidence="5">
    <location>
        <position position="85"/>
    </location>
    <ligand>
        <name>FAD</name>
        <dbReference type="ChEBI" id="CHEBI:57692"/>
    </ligand>
</feature>
<comment type="subunit">
    <text evidence="5">Homodimer.</text>
</comment>
<comment type="catalytic activity">
    <reaction evidence="5">
        <text>2 reduced [2Fe-2S]-[ferredoxin] + NADP(+) + H(+) = 2 oxidized [2Fe-2S]-[ferredoxin] + NADPH</text>
        <dbReference type="Rhea" id="RHEA:20125"/>
        <dbReference type="Rhea" id="RHEA-COMP:10000"/>
        <dbReference type="Rhea" id="RHEA-COMP:10001"/>
        <dbReference type="ChEBI" id="CHEBI:15378"/>
        <dbReference type="ChEBI" id="CHEBI:33737"/>
        <dbReference type="ChEBI" id="CHEBI:33738"/>
        <dbReference type="ChEBI" id="CHEBI:57783"/>
        <dbReference type="ChEBI" id="CHEBI:58349"/>
        <dbReference type="EC" id="1.18.1.2"/>
    </reaction>
</comment>
<dbReference type="GO" id="GO:0050660">
    <property type="term" value="F:flavin adenine dinucleotide binding"/>
    <property type="evidence" value="ECO:0007669"/>
    <property type="project" value="UniProtKB-UniRule"/>
</dbReference>
<keyword evidence="8" id="KW-1185">Reference proteome</keyword>
<dbReference type="InterPro" id="IPR036188">
    <property type="entry name" value="FAD/NAD-bd_sf"/>
</dbReference>
<evidence type="ECO:0000256" key="3">
    <source>
        <dbReference type="ARBA" id="ARBA00022857"/>
    </source>
</evidence>
<feature type="binding site" evidence="5">
    <location>
        <position position="45"/>
    </location>
    <ligand>
        <name>FAD</name>
        <dbReference type="ChEBI" id="CHEBI:57692"/>
    </ligand>
</feature>
<sequence>MIKDLLIIGAGATGLYTWKIANSLELSGTIIEANFEVGGQANLAYPEKLIYNLPGISAIQAKDFVQNLLQDAQVETSKINLKTAVSIIEVIAIKVETDFNFHYLVKFSDKTQKTYKSIIICEGLGEYQAVRLTENNWANVHYVVNNKENFENKKVAIFGGGDSAIDWAKTLSQTAKVTLIHRRNEFRSPIDSIKDNVEILTPYEFCEIKKAEDNLIKSITIFNGKSKKEILVDEIIVQFGATIKPHPISGLEVKRNELKKIAVDENMQTSLAGVFAAGDAIFYPTKKRNLIFGFQEAVVGLSRIDLILNNKKIANKGW</sequence>
<reference evidence="7 8" key="1">
    <citation type="journal article" date="2014" name="Genome Biol. Evol.">
        <title>Molecular evolution of the substrate utilization strategies and putative virulence factors in mosquito-associated Spiroplasma species.</title>
        <authorList>
            <person name="Chang T.H."/>
            <person name="Lo W.S."/>
            <person name="Ku C."/>
            <person name="Chen L.L."/>
            <person name="Kuo C.H."/>
        </authorList>
    </citation>
    <scope>NUCLEOTIDE SEQUENCE [LARGE SCALE GENOMIC DNA]</scope>
    <source>
        <strain evidence="7">Ar-1343</strain>
    </source>
</reference>
<dbReference type="InterPro" id="IPR050097">
    <property type="entry name" value="Ferredoxin-NADP_redctase_2"/>
</dbReference>
<dbReference type="HAMAP" id="MF_01685">
    <property type="entry name" value="FENR2"/>
    <property type="match status" value="1"/>
</dbReference>
<dbReference type="GO" id="GO:0004324">
    <property type="term" value="F:ferredoxin-NADP+ reductase activity"/>
    <property type="evidence" value="ECO:0007669"/>
    <property type="project" value="UniProtKB-UniRule"/>
</dbReference>
<dbReference type="Pfam" id="PF07992">
    <property type="entry name" value="Pyr_redox_2"/>
    <property type="match status" value="1"/>
</dbReference>
<feature type="binding site" evidence="5">
    <location>
        <position position="13"/>
    </location>
    <ligand>
        <name>FAD</name>
        <dbReference type="ChEBI" id="CHEBI:57692"/>
    </ligand>
</feature>
<dbReference type="GO" id="GO:0050661">
    <property type="term" value="F:NADP binding"/>
    <property type="evidence" value="ECO:0007669"/>
    <property type="project" value="UniProtKB-UniRule"/>
</dbReference>
<feature type="binding site" evidence="5">
    <location>
        <position position="279"/>
    </location>
    <ligand>
        <name>FAD</name>
        <dbReference type="ChEBI" id="CHEBI:57692"/>
    </ligand>
</feature>
<comment type="cofactor">
    <cofactor evidence="5">
        <name>FAD</name>
        <dbReference type="ChEBI" id="CHEBI:57692"/>
    </cofactor>
    <text evidence="5">Binds 1 FAD per subunit.</text>
</comment>
<dbReference type="PATRIC" id="fig|1276257.3.peg.132"/>
<evidence type="ECO:0000256" key="4">
    <source>
        <dbReference type="ARBA" id="ARBA00023002"/>
    </source>
</evidence>
<keyword evidence="2 5" id="KW-0274">FAD</keyword>
<keyword evidence="4 5" id="KW-0560">Oxidoreductase</keyword>
<dbReference type="HOGENOM" id="CLU_031864_5_5_14"/>
<dbReference type="AlphaFoldDB" id="W6A952"/>
<proteinExistence type="inferred from homology"/>
<feature type="domain" description="FAD/NAD(P)-binding" evidence="6">
    <location>
        <begin position="4"/>
        <end position="281"/>
    </location>
</feature>
<protein>
    <recommendedName>
        <fullName evidence="5">Ferredoxin--NADP reductase</fullName>
        <shortName evidence="5">FNR</shortName>
        <shortName evidence="5">Fd-NADP(+) reductase</shortName>
        <ecNumber evidence="5">1.18.1.2</ecNumber>
    </recommendedName>
</protein>
<evidence type="ECO:0000256" key="5">
    <source>
        <dbReference type="HAMAP-Rule" id="MF_01685"/>
    </source>
</evidence>
<name>W6A952_9MOLU</name>
<dbReference type="PANTHER" id="PTHR48105">
    <property type="entry name" value="THIOREDOXIN REDUCTASE 1-RELATED-RELATED"/>
    <property type="match status" value="1"/>
</dbReference>
<dbReference type="InterPro" id="IPR023753">
    <property type="entry name" value="FAD/NAD-binding_dom"/>
</dbReference>
<evidence type="ECO:0000256" key="1">
    <source>
        <dbReference type="ARBA" id="ARBA00022630"/>
    </source>
</evidence>
<keyword evidence="3 5" id="KW-0521">NADP</keyword>
<dbReference type="EC" id="1.18.1.2" evidence="5"/>
<dbReference type="EMBL" id="CP006934">
    <property type="protein sequence ID" value="AHI53542.1"/>
    <property type="molecule type" value="Genomic_DNA"/>
</dbReference>
<dbReference type="Gene3D" id="3.50.50.60">
    <property type="entry name" value="FAD/NAD(P)-binding domain"/>
    <property type="match status" value="2"/>
</dbReference>
<evidence type="ECO:0000313" key="7">
    <source>
        <dbReference type="EMBL" id="AHI53542.1"/>
    </source>
</evidence>
<dbReference type="Proteomes" id="UP000019265">
    <property type="component" value="Chromosome"/>
</dbReference>
<keyword evidence="1 5" id="KW-0285">Flavoprotein</keyword>
<organism evidence="7 8">
    <name type="scientific">Spiroplasma sabaudiense Ar-1343</name>
    <dbReference type="NCBI Taxonomy" id="1276257"/>
    <lineage>
        <taxon>Bacteria</taxon>
        <taxon>Bacillati</taxon>
        <taxon>Mycoplasmatota</taxon>
        <taxon>Mollicutes</taxon>
        <taxon>Entomoplasmatales</taxon>
        <taxon>Spiroplasmataceae</taxon>
        <taxon>Spiroplasma</taxon>
    </lineage>
</organism>
<dbReference type="SUPFAM" id="SSF51905">
    <property type="entry name" value="FAD/NAD(P)-binding domain"/>
    <property type="match status" value="1"/>
</dbReference>
<comment type="caution">
    <text evidence="5">Lacks conserved residue(s) required for the propagation of feature annotation.</text>
</comment>
<dbReference type="PRINTS" id="PR00469">
    <property type="entry name" value="PNDRDTASEII"/>
</dbReference>
<evidence type="ECO:0000256" key="2">
    <source>
        <dbReference type="ARBA" id="ARBA00022827"/>
    </source>
</evidence>
<dbReference type="KEGG" id="ssab:SSABA_v1c01300"/>
<gene>
    <name evidence="7" type="primary">ycgT</name>
    <name evidence="7" type="ORF">SSABA_v1c01300</name>
</gene>
<feature type="binding site" evidence="5">
    <location>
        <position position="32"/>
    </location>
    <ligand>
        <name>FAD</name>
        <dbReference type="ChEBI" id="CHEBI:57692"/>
    </ligand>
</feature>
<dbReference type="RefSeq" id="WP_025250680.1">
    <property type="nucleotide sequence ID" value="NZ_CP006934.1"/>
</dbReference>
<evidence type="ECO:0000313" key="8">
    <source>
        <dbReference type="Proteomes" id="UP000019265"/>
    </source>
</evidence>
<dbReference type="eggNOG" id="COG0492">
    <property type="taxonomic scope" value="Bacteria"/>
</dbReference>
<dbReference type="STRING" id="1276257.SSABA_v1c01300"/>
<feature type="binding site" evidence="5">
    <location>
        <position position="40"/>
    </location>
    <ligand>
        <name>FAD</name>
        <dbReference type="ChEBI" id="CHEBI:57692"/>
    </ligand>
</feature>
<evidence type="ECO:0000259" key="6">
    <source>
        <dbReference type="Pfam" id="PF07992"/>
    </source>
</evidence>
<accession>W6A952</accession>
<dbReference type="PRINTS" id="PR00368">
    <property type="entry name" value="FADPNR"/>
</dbReference>
<dbReference type="OrthoDB" id="9806179at2"/>
<comment type="similarity">
    <text evidence="5">Belongs to the ferredoxin--NADP reductase type 2 family.</text>
</comment>
<dbReference type="InterPro" id="IPR022890">
    <property type="entry name" value="Fd--NADP_Rdtase_type_2"/>
</dbReference>